<dbReference type="Proteomes" id="UP001501637">
    <property type="component" value="Unassembled WGS sequence"/>
</dbReference>
<evidence type="ECO:0000256" key="1">
    <source>
        <dbReference type="ARBA" id="ARBA00022723"/>
    </source>
</evidence>
<dbReference type="Pfam" id="PF07731">
    <property type="entry name" value="Cu-oxidase_2"/>
    <property type="match status" value="1"/>
</dbReference>
<keyword evidence="3" id="KW-0186">Copper</keyword>
<feature type="domain" description="Plastocyanin-like" evidence="7">
    <location>
        <begin position="299"/>
        <end position="415"/>
    </location>
</feature>
<dbReference type="Pfam" id="PF07732">
    <property type="entry name" value="Cu-oxidase_3"/>
    <property type="match status" value="1"/>
</dbReference>
<organism evidence="8 9">
    <name type="scientific">Streptomyces rectiviolaceus</name>
    <dbReference type="NCBI Taxonomy" id="332591"/>
    <lineage>
        <taxon>Bacteria</taxon>
        <taxon>Bacillati</taxon>
        <taxon>Actinomycetota</taxon>
        <taxon>Actinomycetes</taxon>
        <taxon>Kitasatosporales</taxon>
        <taxon>Streptomycetaceae</taxon>
        <taxon>Streptomyces</taxon>
    </lineage>
</organism>
<dbReference type="InterPro" id="IPR045087">
    <property type="entry name" value="Cu-oxidase_fam"/>
</dbReference>
<evidence type="ECO:0000259" key="7">
    <source>
        <dbReference type="Pfam" id="PF07732"/>
    </source>
</evidence>
<proteinExistence type="predicted"/>
<keyword evidence="2" id="KW-0560">Oxidoreductase</keyword>
<dbReference type="PANTHER" id="PTHR11709">
    <property type="entry name" value="MULTI-COPPER OXIDASE"/>
    <property type="match status" value="1"/>
</dbReference>
<evidence type="ECO:0000256" key="4">
    <source>
        <dbReference type="SAM" id="MobiDB-lite"/>
    </source>
</evidence>
<feature type="transmembrane region" description="Helical" evidence="5">
    <location>
        <begin position="169"/>
        <end position="189"/>
    </location>
</feature>
<feature type="region of interest" description="Disordered" evidence="4">
    <location>
        <begin position="115"/>
        <end position="141"/>
    </location>
</feature>
<evidence type="ECO:0000313" key="9">
    <source>
        <dbReference type="Proteomes" id="UP001501637"/>
    </source>
</evidence>
<sequence length="713" mass="77531">MYVAVAGLELGLGIFLLPAWLIAAVTTGLQPGRRTAGRMRRMSRIALVLVAVALLLTAARLVTYGLLALHGWAFVGDRRLFTTFVMLLPAVIATAVWTVPWLASAARNGVSPARAKPRAWGRLPDPDAPVPLDEQSRARSPRHVVPPRLAAFGGFACLAQIFLPPDRSFWISLVTYGLITAAVAGLLVWRANARLQRLFTGREIPWRRALAVRLGTSVVVLGTVAGLVNHGIAGSRLPHTFSMMKGSADWGGGASGQHHDMAHGHHMAPGTGGAHGMSVDKLRGPRSGTPDRRFSLTAQAKKVKLASGRTVDAWTYNGRVPGPQLRVTEGDLVEIELRNELPGKTPVTIHWHGVDVPNGEDGVAGATQDAVLPGKSFTYRFRVEESGTRWYHSHQAASEQVERGLFGALVIEPKKQTRPVDKDVSVLAHDWQTDKGLVSAIGASDELERRRAEPGEKVRVRLTNTSGATREFALDGVPYKVTALDGTDVHKPTPLKGKKLVLGGGNRMDVEFTMPDGPVRVTDGSAPDAGIVYSPDGKGDLNADLNGGPEFDPYSYGSPKKTELRPDSDFDRDYKLVFDEWLGFYDGSFGLKQTINGHVFPDTPMLMIKEGDLARATFINRGSEDHPMHLHGHHMLVLSKNGKRASGSPMWQDTVLVRPGEEVQVAFKADNPGIWMDHCHNFWHSKLGMVMHLAYDNVTTPYEIGGPVGNKPE</sequence>
<dbReference type="PANTHER" id="PTHR11709:SF394">
    <property type="entry name" value="FI03373P-RELATED"/>
    <property type="match status" value="1"/>
</dbReference>
<gene>
    <name evidence="8" type="ORF">GCM10010449_27690</name>
</gene>
<keyword evidence="5" id="KW-0812">Transmembrane</keyword>
<feature type="domain" description="Plastocyanin-like" evidence="6">
    <location>
        <begin position="592"/>
        <end position="696"/>
    </location>
</feature>
<dbReference type="InterPro" id="IPR011707">
    <property type="entry name" value="Cu-oxidase-like_N"/>
</dbReference>
<evidence type="ECO:0000256" key="5">
    <source>
        <dbReference type="SAM" id="Phobius"/>
    </source>
</evidence>
<dbReference type="RefSeq" id="WP_344521057.1">
    <property type="nucleotide sequence ID" value="NZ_BAAAUG010000041.1"/>
</dbReference>
<dbReference type="PROSITE" id="PS00080">
    <property type="entry name" value="MULTICOPPER_OXIDASE2"/>
    <property type="match status" value="1"/>
</dbReference>
<accession>A0ABP6MIH4</accession>
<name>A0ABP6MIH4_9ACTN</name>
<protein>
    <submittedName>
        <fullName evidence="8">Multicopper oxidase family protein</fullName>
    </submittedName>
</protein>
<feature type="transmembrane region" description="Helical" evidence="5">
    <location>
        <begin position="145"/>
        <end position="163"/>
    </location>
</feature>
<feature type="transmembrane region" description="Helical" evidence="5">
    <location>
        <begin position="6"/>
        <end position="25"/>
    </location>
</feature>
<feature type="transmembrane region" description="Helical" evidence="5">
    <location>
        <begin position="45"/>
        <end position="69"/>
    </location>
</feature>
<dbReference type="CDD" id="cd04202">
    <property type="entry name" value="CuRO_D2_2dMcoN_like"/>
    <property type="match status" value="1"/>
</dbReference>
<dbReference type="SUPFAM" id="SSF49503">
    <property type="entry name" value="Cupredoxins"/>
    <property type="match status" value="3"/>
</dbReference>
<evidence type="ECO:0000313" key="8">
    <source>
        <dbReference type="EMBL" id="GAA3103084.1"/>
    </source>
</evidence>
<dbReference type="Gene3D" id="2.60.40.420">
    <property type="entry name" value="Cupredoxins - blue copper proteins"/>
    <property type="match status" value="2"/>
</dbReference>
<dbReference type="InterPro" id="IPR008972">
    <property type="entry name" value="Cupredoxin"/>
</dbReference>
<evidence type="ECO:0000256" key="3">
    <source>
        <dbReference type="ARBA" id="ARBA00023008"/>
    </source>
</evidence>
<comment type="caution">
    <text evidence="8">The sequence shown here is derived from an EMBL/GenBank/DDBJ whole genome shotgun (WGS) entry which is preliminary data.</text>
</comment>
<keyword evidence="5" id="KW-1133">Transmembrane helix</keyword>
<feature type="transmembrane region" description="Helical" evidence="5">
    <location>
        <begin position="210"/>
        <end position="228"/>
    </location>
</feature>
<dbReference type="InterPro" id="IPR002355">
    <property type="entry name" value="Cu_oxidase_Cu_BS"/>
</dbReference>
<evidence type="ECO:0000256" key="2">
    <source>
        <dbReference type="ARBA" id="ARBA00023002"/>
    </source>
</evidence>
<keyword evidence="5" id="KW-0472">Membrane</keyword>
<feature type="transmembrane region" description="Helical" evidence="5">
    <location>
        <begin position="81"/>
        <end position="103"/>
    </location>
</feature>
<keyword evidence="1" id="KW-0479">Metal-binding</keyword>
<evidence type="ECO:0000259" key="6">
    <source>
        <dbReference type="Pfam" id="PF07731"/>
    </source>
</evidence>
<dbReference type="InterPro" id="IPR011706">
    <property type="entry name" value="Cu-oxidase_C"/>
</dbReference>
<dbReference type="EMBL" id="BAAAUG010000041">
    <property type="protein sequence ID" value="GAA3103084.1"/>
    <property type="molecule type" value="Genomic_DNA"/>
</dbReference>
<reference evidence="9" key="1">
    <citation type="journal article" date="2019" name="Int. J. Syst. Evol. Microbiol.">
        <title>The Global Catalogue of Microorganisms (GCM) 10K type strain sequencing project: providing services to taxonomists for standard genome sequencing and annotation.</title>
        <authorList>
            <consortium name="The Broad Institute Genomics Platform"/>
            <consortium name="The Broad Institute Genome Sequencing Center for Infectious Disease"/>
            <person name="Wu L."/>
            <person name="Ma J."/>
        </authorList>
    </citation>
    <scope>NUCLEOTIDE SEQUENCE [LARGE SCALE GENOMIC DNA]</scope>
    <source>
        <strain evidence="9">JCM 9092</strain>
    </source>
</reference>
<keyword evidence="9" id="KW-1185">Reference proteome</keyword>